<feature type="coiled-coil region" evidence="5">
    <location>
        <begin position="359"/>
        <end position="393"/>
    </location>
</feature>
<feature type="transmembrane region" description="Helical" evidence="7">
    <location>
        <begin position="99"/>
        <end position="125"/>
    </location>
</feature>
<evidence type="ECO:0000313" key="9">
    <source>
        <dbReference type="Ensembl" id="ENSBJAP00000021065.1"/>
    </source>
</evidence>
<dbReference type="Ensembl" id="ENSBJAT00000021660.1">
    <property type="protein sequence ID" value="ENSBJAP00000021065.1"/>
    <property type="gene ID" value="ENSBJAG00000010768.1"/>
</dbReference>
<dbReference type="Pfam" id="PF00520">
    <property type="entry name" value="Ion_trans"/>
    <property type="match status" value="1"/>
</dbReference>
<evidence type="ECO:0000256" key="3">
    <source>
        <dbReference type="ARBA" id="ARBA00022989"/>
    </source>
</evidence>
<dbReference type="InterPro" id="IPR005821">
    <property type="entry name" value="Ion_trans_dom"/>
</dbReference>
<feature type="transmembrane region" description="Helical" evidence="7">
    <location>
        <begin position="335"/>
        <end position="362"/>
    </location>
</feature>
<proteinExistence type="predicted"/>
<feature type="domain" description="Ion transport" evidence="8">
    <location>
        <begin position="143"/>
        <end position="369"/>
    </location>
</feature>
<feature type="compositionally biased region" description="Basic and acidic residues" evidence="6">
    <location>
        <begin position="29"/>
        <end position="44"/>
    </location>
</feature>
<dbReference type="GO" id="GO:0001518">
    <property type="term" value="C:voltage-gated sodium channel complex"/>
    <property type="evidence" value="ECO:0007669"/>
    <property type="project" value="TreeGrafter"/>
</dbReference>
<dbReference type="InterPro" id="IPR043203">
    <property type="entry name" value="VGCC_Ca_Na"/>
</dbReference>
<evidence type="ECO:0000256" key="1">
    <source>
        <dbReference type="ARBA" id="ARBA00004141"/>
    </source>
</evidence>
<dbReference type="GO" id="GO:0005248">
    <property type="term" value="F:voltage-gated sodium channel activity"/>
    <property type="evidence" value="ECO:0007669"/>
    <property type="project" value="TreeGrafter"/>
</dbReference>
<dbReference type="FunFam" id="1.10.287.70:FF:000003">
    <property type="entry name" value="Sodium channel protein"/>
    <property type="match status" value="1"/>
</dbReference>
<comment type="subcellular location">
    <subcellularLocation>
        <location evidence="1">Membrane</location>
        <topology evidence="1">Multi-pass membrane protein</topology>
    </subcellularLocation>
</comment>
<feature type="compositionally biased region" description="Basic and acidic residues" evidence="6">
    <location>
        <begin position="447"/>
        <end position="469"/>
    </location>
</feature>
<dbReference type="SUPFAM" id="SSF81324">
    <property type="entry name" value="Voltage-gated potassium channels"/>
    <property type="match status" value="1"/>
</dbReference>
<organism evidence="9 10">
    <name type="scientific">Buteo japonicus</name>
    <dbReference type="NCBI Taxonomy" id="224669"/>
    <lineage>
        <taxon>Eukaryota</taxon>
        <taxon>Metazoa</taxon>
        <taxon>Chordata</taxon>
        <taxon>Craniata</taxon>
        <taxon>Vertebrata</taxon>
        <taxon>Euteleostomi</taxon>
        <taxon>Archelosauria</taxon>
        <taxon>Archosauria</taxon>
        <taxon>Dinosauria</taxon>
        <taxon>Saurischia</taxon>
        <taxon>Theropoda</taxon>
        <taxon>Coelurosauria</taxon>
        <taxon>Aves</taxon>
        <taxon>Neognathae</taxon>
        <taxon>Neoaves</taxon>
        <taxon>Telluraves</taxon>
        <taxon>Accipitrimorphae</taxon>
        <taxon>Accipitriformes</taxon>
        <taxon>Accipitridae</taxon>
        <taxon>Accipitrinae</taxon>
        <taxon>Buteo</taxon>
    </lineage>
</organism>
<evidence type="ECO:0000256" key="2">
    <source>
        <dbReference type="ARBA" id="ARBA00022692"/>
    </source>
</evidence>
<dbReference type="AlphaFoldDB" id="A0A8C0HQ17"/>
<dbReference type="PANTHER" id="PTHR10037:SF280">
    <property type="entry name" value="SODIUM CHANNEL PROTEIN TYPE 1 SUBUNIT ALPHA"/>
    <property type="match status" value="1"/>
</dbReference>
<dbReference type="Gene3D" id="1.10.287.70">
    <property type="match status" value="1"/>
</dbReference>
<feature type="transmembrane region" description="Helical" evidence="7">
    <location>
        <begin position="185"/>
        <end position="205"/>
    </location>
</feature>
<evidence type="ECO:0000256" key="7">
    <source>
        <dbReference type="SAM" id="Phobius"/>
    </source>
</evidence>
<sequence length="540" mass="60863">MEQSVLVPPGPDSFQYFTRESLAAIEQRIAAEKAKNSKQDRKDNDDENGPKPNSDLEAGKTLPFIYGDIPPGMVSEPLEDMDPYYINKKTFIVLNKGKAIFRFSATSALMLIMCTILTNCVFMTMSNPPDWTKNVEYVTEFVDLGNVSALRTFRVLRALKTISVIPGLKTIVGALIQSVKKLSDVMILTVFCLSVFALIGLQLFMGNLRNKCLQWPPENFTLETNITAQLNSTIGENGTLVNSTVTPFDWKGYIEDESHFYFLEGQNDALLCGNSSDAGQCPEGYTCVKAGRNPNYGYTSFDTFSWAFLSLFRLMTQDFWENLYQLTLRAAGKTYMIFFVLVIFLGSFYLINLILAVVAMAYEEQNQATMEEAEQKEAEFQQMLEQLKKQQEAAAVAAAAVTASAESREPSAGGEAGGLSESSSEASKLSSKSAKERRNRRKKRKQKEQSGGEEKDEDEFHKSESEDSIRRKGFRLSIEGNRLTYEKKYSSPHQVLHIVIFSRSIRLKHHQLLQPMYSSYFPPASMMFGGWFNMCRMLHT</sequence>
<evidence type="ECO:0000259" key="8">
    <source>
        <dbReference type="Pfam" id="PF00520"/>
    </source>
</evidence>
<name>A0A8C0HQ17_9AVES</name>
<dbReference type="Proteomes" id="UP000694555">
    <property type="component" value="Unplaced"/>
</dbReference>
<feature type="compositionally biased region" description="Basic residues" evidence="6">
    <location>
        <begin position="435"/>
        <end position="446"/>
    </location>
</feature>
<feature type="region of interest" description="Disordered" evidence="6">
    <location>
        <begin position="406"/>
        <end position="469"/>
    </location>
</feature>
<keyword evidence="4 7" id="KW-0472">Membrane</keyword>
<evidence type="ECO:0000256" key="5">
    <source>
        <dbReference type="SAM" id="Coils"/>
    </source>
</evidence>
<keyword evidence="2 7" id="KW-0812">Transmembrane</keyword>
<dbReference type="GO" id="GO:0086010">
    <property type="term" value="P:membrane depolarization during action potential"/>
    <property type="evidence" value="ECO:0007669"/>
    <property type="project" value="TreeGrafter"/>
</dbReference>
<evidence type="ECO:0000256" key="4">
    <source>
        <dbReference type="ARBA" id="ARBA00023136"/>
    </source>
</evidence>
<keyword evidence="5" id="KW-0175">Coiled coil</keyword>
<keyword evidence="3 7" id="KW-1133">Transmembrane helix</keyword>
<reference evidence="9" key="2">
    <citation type="submission" date="2025-09" db="UniProtKB">
        <authorList>
            <consortium name="Ensembl"/>
        </authorList>
    </citation>
    <scope>IDENTIFICATION</scope>
</reference>
<evidence type="ECO:0000256" key="6">
    <source>
        <dbReference type="SAM" id="MobiDB-lite"/>
    </source>
</evidence>
<evidence type="ECO:0000313" key="10">
    <source>
        <dbReference type="Proteomes" id="UP000694555"/>
    </source>
</evidence>
<protein>
    <submittedName>
        <fullName evidence="9">Sodium voltage-gated channel alpha subunit 1</fullName>
    </submittedName>
</protein>
<reference evidence="9" key="1">
    <citation type="submission" date="2025-08" db="UniProtKB">
        <authorList>
            <consortium name="Ensembl"/>
        </authorList>
    </citation>
    <scope>IDENTIFICATION</scope>
</reference>
<feature type="region of interest" description="Disordered" evidence="6">
    <location>
        <begin position="28"/>
        <end position="59"/>
    </location>
</feature>
<dbReference type="PANTHER" id="PTHR10037">
    <property type="entry name" value="VOLTAGE-GATED CATION CHANNEL CALCIUM AND SODIUM"/>
    <property type="match status" value="1"/>
</dbReference>
<feature type="compositionally biased region" description="Low complexity" evidence="6">
    <location>
        <begin position="418"/>
        <end position="432"/>
    </location>
</feature>
<dbReference type="GO" id="GO:0019228">
    <property type="term" value="P:neuronal action potential"/>
    <property type="evidence" value="ECO:0007669"/>
    <property type="project" value="TreeGrafter"/>
</dbReference>
<accession>A0A8C0HQ17</accession>
<keyword evidence="10" id="KW-1185">Reference proteome</keyword>